<evidence type="ECO:0000256" key="9">
    <source>
        <dbReference type="SAM" id="Coils"/>
    </source>
</evidence>
<dbReference type="AlphaFoldDB" id="A0A819VPK0"/>
<name>A0A819VPK0_9BILA</name>
<dbReference type="PROSITE" id="PS01357">
    <property type="entry name" value="ZF_ZZ_1"/>
    <property type="match status" value="1"/>
</dbReference>
<keyword evidence="7" id="KW-0206">Cytoskeleton</keyword>
<dbReference type="InterPro" id="IPR050774">
    <property type="entry name" value="KCMF1/Dystrophin"/>
</dbReference>
<dbReference type="PANTHER" id="PTHR12268">
    <property type="entry name" value="E3 UBIQUITIN-PROTEIN LIGASE KCMF1"/>
    <property type="match status" value="1"/>
</dbReference>
<reference evidence="11" key="1">
    <citation type="submission" date="2021-02" db="EMBL/GenBank/DDBJ databases">
        <authorList>
            <person name="Nowell W R."/>
        </authorList>
    </citation>
    <scope>NUCLEOTIDE SEQUENCE</scope>
</reference>
<evidence type="ECO:0000256" key="7">
    <source>
        <dbReference type="ARBA" id="ARBA00023212"/>
    </source>
</evidence>
<evidence type="ECO:0000256" key="3">
    <source>
        <dbReference type="ARBA" id="ARBA00022723"/>
    </source>
</evidence>
<evidence type="ECO:0000256" key="8">
    <source>
        <dbReference type="PROSITE-ProRule" id="PRU00228"/>
    </source>
</evidence>
<dbReference type="Gene3D" id="1.10.150.50">
    <property type="entry name" value="Transcription Factor, Ets-1"/>
    <property type="match status" value="1"/>
</dbReference>
<keyword evidence="6" id="KW-0106">Calcium</keyword>
<evidence type="ECO:0000313" key="11">
    <source>
        <dbReference type="EMBL" id="CAF4112405.1"/>
    </source>
</evidence>
<sequence>MLQYSNIRCDGCDKPDFSGGHYECQMCPNFNLCVPCYNNKRQTLNHSSSHRMLLTEPSSTVNSSVMSRQHADQMDRLQDKYLSSEERMLDTRTSLREELFIFVERLTDLSVNDARTKLASPSIKTLDQYSIDELYEYLFRLDPSMILVADKLKNARVSGADLVNFSDDDYEKFSMTYGEKKKLQLLIEQKQTILNAQPVSSTSNKPNPAPIQSEITRLKEIVEKQEKEIQEKNQMMKQLENVIEQQDQQTQLQDAIIKQLQEALDKQSEEMRVLIELAQQYRSLTSAN</sequence>
<feature type="coiled-coil region" evidence="9">
    <location>
        <begin position="215"/>
        <end position="277"/>
    </location>
</feature>
<keyword evidence="2" id="KW-0963">Cytoplasm</keyword>
<feature type="domain" description="ZZ-type" evidence="10">
    <location>
        <begin position="4"/>
        <end position="60"/>
    </location>
</feature>
<dbReference type="GO" id="GO:0005886">
    <property type="term" value="C:plasma membrane"/>
    <property type="evidence" value="ECO:0007669"/>
    <property type="project" value="TreeGrafter"/>
</dbReference>
<dbReference type="EMBL" id="CAJOBF010003854">
    <property type="protein sequence ID" value="CAF4112405.1"/>
    <property type="molecule type" value="Genomic_DNA"/>
</dbReference>
<dbReference type="Gene3D" id="3.30.60.90">
    <property type="match status" value="1"/>
</dbReference>
<proteinExistence type="predicted"/>
<keyword evidence="4 8" id="KW-0863">Zinc-finger</keyword>
<protein>
    <recommendedName>
        <fullName evidence="10">ZZ-type domain-containing protein</fullName>
    </recommendedName>
</protein>
<dbReference type="Proteomes" id="UP000663842">
    <property type="component" value="Unassembled WGS sequence"/>
</dbReference>
<evidence type="ECO:0000256" key="2">
    <source>
        <dbReference type="ARBA" id="ARBA00022490"/>
    </source>
</evidence>
<keyword evidence="5" id="KW-0862">Zinc</keyword>
<evidence type="ECO:0000256" key="6">
    <source>
        <dbReference type="ARBA" id="ARBA00022837"/>
    </source>
</evidence>
<evidence type="ECO:0000256" key="4">
    <source>
        <dbReference type="ARBA" id="ARBA00022771"/>
    </source>
</evidence>
<comment type="caution">
    <text evidence="11">The sequence shown here is derived from an EMBL/GenBank/DDBJ whole genome shotgun (WGS) entry which is preliminary data.</text>
</comment>
<dbReference type="GO" id="GO:0008270">
    <property type="term" value="F:zinc ion binding"/>
    <property type="evidence" value="ECO:0007669"/>
    <property type="project" value="UniProtKB-KW"/>
</dbReference>
<dbReference type="Pfam" id="PF00569">
    <property type="entry name" value="ZZ"/>
    <property type="match status" value="1"/>
</dbReference>
<evidence type="ECO:0000313" key="12">
    <source>
        <dbReference type="Proteomes" id="UP000663842"/>
    </source>
</evidence>
<keyword evidence="3" id="KW-0479">Metal-binding</keyword>
<organism evidence="11 12">
    <name type="scientific">Rotaria magnacalcarata</name>
    <dbReference type="NCBI Taxonomy" id="392030"/>
    <lineage>
        <taxon>Eukaryota</taxon>
        <taxon>Metazoa</taxon>
        <taxon>Spiralia</taxon>
        <taxon>Gnathifera</taxon>
        <taxon>Rotifera</taxon>
        <taxon>Eurotatoria</taxon>
        <taxon>Bdelloidea</taxon>
        <taxon>Philodinida</taxon>
        <taxon>Philodinidae</taxon>
        <taxon>Rotaria</taxon>
    </lineage>
</organism>
<evidence type="ECO:0000259" key="10">
    <source>
        <dbReference type="PROSITE" id="PS50135"/>
    </source>
</evidence>
<dbReference type="InterPro" id="IPR000433">
    <property type="entry name" value="Znf_ZZ"/>
</dbReference>
<dbReference type="CDD" id="cd02338">
    <property type="entry name" value="ZZ_PCMF_like"/>
    <property type="match status" value="1"/>
</dbReference>
<dbReference type="PROSITE" id="PS50135">
    <property type="entry name" value="ZF_ZZ_2"/>
    <property type="match status" value="1"/>
</dbReference>
<comment type="subcellular location">
    <subcellularLocation>
        <location evidence="1">Cytoplasm</location>
        <location evidence="1">Cytoskeleton</location>
    </subcellularLocation>
</comment>
<dbReference type="SUPFAM" id="SSF57850">
    <property type="entry name" value="RING/U-box"/>
    <property type="match status" value="1"/>
</dbReference>
<dbReference type="InterPro" id="IPR013761">
    <property type="entry name" value="SAM/pointed_sf"/>
</dbReference>
<evidence type="ECO:0000256" key="1">
    <source>
        <dbReference type="ARBA" id="ARBA00004245"/>
    </source>
</evidence>
<evidence type="ECO:0000256" key="5">
    <source>
        <dbReference type="ARBA" id="ARBA00022833"/>
    </source>
</evidence>
<dbReference type="PANTHER" id="PTHR12268:SF14">
    <property type="entry name" value="DYSTROPHIN-1"/>
    <property type="match status" value="1"/>
</dbReference>
<dbReference type="InterPro" id="IPR043145">
    <property type="entry name" value="Znf_ZZ_sf"/>
</dbReference>
<accession>A0A819VPK0</accession>
<dbReference type="SMART" id="SM00291">
    <property type="entry name" value="ZnF_ZZ"/>
    <property type="match status" value="1"/>
</dbReference>
<gene>
    <name evidence="11" type="ORF">UXM345_LOCUS22911</name>
</gene>
<keyword evidence="9" id="KW-0175">Coiled coil</keyword>